<feature type="non-terminal residue" evidence="1">
    <location>
        <position position="1"/>
    </location>
</feature>
<reference evidence="1 2" key="1">
    <citation type="submission" date="2015-08" db="EMBL/GenBank/DDBJ databases">
        <title>Emmonsia species relationships and genome sequence.</title>
        <authorList>
            <person name="Cuomo C.A."/>
            <person name="Schwartz I.S."/>
            <person name="Kenyon C."/>
            <person name="De Hoog G.S."/>
            <person name="Govender N.P."/>
            <person name="Botha A."/>
            <person name="Moreno L."/>
            <person name="De Vries M."/>
            <person name="Munoz J.F."/>
            <person name="Stielow J.B."/>
        </authorList>
    </citation>
    <scope>NUCLEOTIDE SEQUENCE [LARGE SCALE GENOMIC DNA]</scope>
    <source>
        <strain evidence="1 2">EI222</strain>
    </source>
</reference>
<organism evidence="1 2">
    <name type="scientific">Blastomyces percursus</name>
    <dbReference type="NCBI Taxonomy" id="1658174"/>
    <lineage>
        <taxon>Eukaryota</taxon>
        <taxon>Fungi</taxon>
        <taxon>Dikarya</taxon>
        <taxon>Ascomycota</taxon>
        <taxon>Pezizomycotina</taxon>
        <taxon>Eurotiomycetes</taxon>
        <taxon>Eurotiomycetidae</taxon>
        <taxon>Onygenales</taxon>
        <taxon>Ajellomycetaceae</taxon>
        <taxon>Blastomyces</taxon>
    </lineage>
</organism>
<protein>
    <submittedName>
        <fullName evidence="1">Uncharacterized protein</fullName>
    </submittedName>
</protein>
<keyword evidence="2" id="KW-1185">Reference proteome</keyword>
<name>A0A1J9NXY6_9EURO</name>
<gene>
    <name evidence="1" type="ORF">ACJ73_10273</name>
</gene>
<dbReference type="AlphaFoldDB" id="A0A1J9NXY6"/>
<proteinExistence type="predicted"/>
<sequence length="184" mass="20657">TYSIPWLSVRTRNPYASQTPRHPLSGHLATRSTRTIRKSSARSMTTDAQLQQQQHQGSLAIMSRDVFHAEWLKHSRSVLDNIRADWSKRPQGSWAGVLATTMAIKSTANNTSYRPVANVALQQTMAQPMAPPEQGWRKGETLHPYYELMLRRFEAQLGRLLEAGFGGTVMLEGGRTLQAEALEL</sequence>
<dbReference type="EMBL" id="LGTZ01003646">
    <property type="protein sequence ID" value="OJD09489.1"/>
    <property type="molecule type" value="Genomic_DNA"/>
</dbReference>
<comment type="caution">
    <text evidence="1">The sequence shown here is derived from an EMBL/GenBank/DDBJ whole genome shotgun (WGS) entry which is preliminary data.</text>
</comment>
<dbReference type="VEuPathDB" id="FungiDB:ACJ73_10273"/>
<evidence type="ECO:0000313" key="2">
    <source>
        <dbReference type="Proteomes" id="UP000242791"/>
    </source>
</evidence>
<dbReference type="Proteomes" id="UP000242791">
    <property type="component" value="Unassembled WGS sequence"/>
</dbReference>
<dbReference type="OrthoDB" id="4182511at2759"/>
<accession>A0A1J9NXY6</accession>
<evidence type="ECO:0000313" key="1">
    <source>
        <dbReference type="EMBL" id="OJD09489.1"/>
    </source>
</evidence>